<evidence type="ECO:0000256" key="1">
    <source>
        <dbReference type="SAM" id="Phobius"/>
    </source>
</evidence>
<protein>
    <recommendedName>
        <fullName evidence="4">SHOCT domain-containing protein</fullName>
    </recommendedName>
</protein>
<accession>G0JSL1</accession>
<proteinExistence type="predicted"/>
<name>G0JSL1_9PROT</name>
<dbReference type="EMBL" id="CP002985">
    <property type="protein sequence ID" value="AEM46568.1"/>
    <property type="molecule type" value="Genomic_DNA"/>
</dbReference>
<dbReference type="HOGENOM" id="CLU_1976721_0_0_6"/>
<keyword evidence="1" id="KW-0812">Transmembrane</keyword>
<keyword evidence="1" id="KW-0472">Membrane</keyword>
<dbReference type="eggNOG" id="COG3462">
    <property type="taxonomic scope" value="Bacteria"/>
</dbReference>
<evidence type="ECO:0000313" key="2">
    <source>
        <dbReference type="EMBL" id="AEM46568.1"/>
    </source>
</evidence>
<dbReference type="KEGG" id="afi:Acife_0339"/>
<organism evidence="2 3">
    <name type="scientific">Acidithiobacillus ferrivorans SS3</name>
    <dbReference type="NCBI Taxonomy" id="743299"/>
    <lineage>
        <taxon>Bacteria</taxon>
        <taxon>Pseudomonadati</taxon>
        <taxon>Pseudomonadota</taxon>
        <taxon>Acidithiobacillia</taxon>
        <taxon>Acidithiobacillales</taxon>
        <taxon>Acidithiobacillaceae</taxon>
        <taxon>Acidithiobacillus</taxon>
    </lineage>
</organism>
<gene>
    <name evidence="2" type="ORF">Acife_0339</name>
</gene>
<reference evidence="2 3" key="1">
    <citation type="journal article" date="2011" name="J. Bacteriol.">
        <title>Draft genome of the psychrotolerant acidophile Acidithiobacillus ferrivorans SS3.</title>
        <authorList>
            <person name="Liljeqvist M."/>
            <person name="Valdes J."/>
            <person name="Holmes D.S."/>
            <person name="Dopson M."/>
        </authorList>
    </citation>
    <scope>NUCLEOTIDE SEQUENCE [LARGE SCALE GENOMIC DNA]</scope>
    <source>
        <strain evidence="2 3">SS3</strain>
    </source>
</reference>
<evidence type="ECO:0008006" key="4">
    <source>
        <dbReference type="Google" id="ProtNLM"/>
    </source>
</evidence>
<feature type="transmembrane region" description="Helical" evidence="1">
    <location>
        <begin position="57"/>
        <end position="88"/>
    </location>
</feature>
<dbReference type="AlphaFoldDB" id="G0JSL1"/>
<dbReference type="STRING" id="743299.Acife_0339"/>
<sequence>MNSMDASQRRKGIRTATIAGFLVVAMSPVLALAQTVTATVPDTAIDFYPGPNMMGGWGLGMMGAFGLFWGLLCLLALVGIVGAIVFLIRGAFACKHRHGCKSGLAGNESGAALKFLDERYARGEIERDEYLEKRSDLGK</sequence>
<dbReference type="Proteomes" id="UP000009220">
    <property type="component" value="Chromosome"/>
</dbReference>
<keyword evidence="1" id="KW-1133">Transmembrane helix</keyword>
<evidence type="ECO:0000313" key="3">
    <source>
        <dbReference type="Proteomes" id="UP000009220"/>
    </source>
</evidence>